<dbReference type="Pfam" id="PF00628">
    <property type="entry name" value="PHD"/>
    <property type="match status" value="2"/>
</dbReference>
<feature type="region of interest" description="Disordered" evidence="5">
    <location>
        <begin position="531"/>
        <end position="556"/>
    </location>
</feature>
<sequence length="581" mass="64890">MVEMGLEEGTSSGEGTGCEKGIKCFNSEPVYNGFGYECMNDSGDGSSGSSESFRTYKRRRQSSSSSKVKVQDGGKASTGQVTLPGTAHCASVNDKNCRPQRKWRNVVLDHMHQLLRGDEGGIQRCIQDALLFHRENGCNVTFKDSEELEAVISNGSFKESKPQTTTEMCQRVFFEVIISEKFTSLCKLLFDNFQGVKLDSLFHLSLMDSRMKDGAYEQSPMLFSSDIQQVWRKLQEIGTEIASLAKSLSNISGTSYGEKIGCSGVAVEEEKREFCAREPESHVNLEQTGACDAYRVCTCRHCGEEADGKDCLVCDSCEVMYHVACIKPAVKEIPPKSWYCASCTAKGMGSPHENCVVCERLNAPGNLYKDVADENHNANCETFTELGENSNCRFDLGPQLQQYSKNQHYCKICGSAVQQGEELRSCEHPFCSHKYFHVRCLTMRQLKSYCSLWYCPSCLCRTCLINKDDDKIILCDGCDAGYHIYCLEPPKSSIPSGIWFCRKCDAGIQRIHRAKRAYQNRERKLKRKGIGSRPAYNNLGTSQNHQNGEESDKSRGGVDMLLTAASTLHLEEKLNAIQMKT</sequence>
<evidence type="ECO:0000256" key="5">
    <source>
        <dbReference type="SAM" id="MobiDB-lite"/>
    </source>
</evidence>
<dbReference type="Proteomes" id="UP001472677">
    <property type="component" value="Unassembled WGS sequence"/>
</dbReference>
<dbReference type="InterPro" id="IPR011011">
    <property type="entry name" value="Znf_FYVE_PHD"/>
</dbReference>
<dbReference type="Gene3D" id="3.30.40.10">
    <property type="entry name" value="Zinc/RING finger domain, C3HC4 (zinc finger)"/>
    <property type="match status" value="2"/>
</dbReference>
<accession>A0ABR2F5K1</accession>
<dbReference type="InterPro" id="IPR001965">
    <property type="entry name" value="Znf_PHD"/>
</dbReference>
<keyword evidence="2 4" id="KW-0863">Zinc-finger</keyword>
<keyword evidence="8" id="KW-1185">Reference proteome</keyword>
<evidence type="ECO:0000259" key="6">
    <source>
        <dbReference type="PROSITE" id="PS50016"/>
    </source>
</evidence>
<dbReference type="Gene3D" id="2.30.30.1150">
    <property type="match status" value="1"/>
</dbReference>
<feature type="compositionally biased region" description="Basic and acidic residues" evidence="5">
    <location>
        <begin position="547"/>
        <end position="556"/>
    </location>
</feature>
<comment type="caution">
    <text evidence="7">The sequence shown here is derived from an EMBL/GenBank/DDBJ whole genome shotgun (WGS) entry which is preliminary data.</text>
</comment>
<dbReference type="EMBL" id="JBBPBM010000008">
    <property type="protein sequence ID" value="KAK8572302.1"/>
    <property type="molecule type" value="Genomic_DNA"/>
</dbReference>
<dbReference type="InterPro" id="IPR019787">
    <property type="entry name" value="Znf_PHD-finger"/>
</dbReference>
<dbReference type="InterPro" id="IPR019786">
    <property type="entry name" value="Zinc_finger_PHD-type_CS"/>
</dbReference>
<dbReference type="PANTHER" id="PTHR47162:SF9">
    <property type="entry name" value="PHD FINGER PROTEIN EHD3-LIKE"/>
    <property type="match status" value="1"/>
</dbReference>
<evidence type="ECO:0000256" key="1">
    <source>
        <dbReference type="ARBA" id="ARBA00022723"/>
    </source>
</evidence>
<name>A0ABR2F5K1_9ROSI</name>
<feature type="compositionally biased region" description="Low complexity" evidence="5">
    <location>
        <begin position="43"/>
        <end position="52"/>
    </location>
</feature>
<feature type="region of interest" description="Disordered" evidence="5">
    <location>
        <begin position="43"/>
        <end position="79"/>
    </location>
</feature>
<organism evidence="7 8">
    <name type="scientific">Hibiscus sabdariffa</name>
    <name type="common">roselle</name>
    <dbReference type="NCBI Taxonomy" id="183260"/>
    <lineage>
        <taxon>Eukaryota</taxon>
        <taxon>Viridiplantae</taxon>
        <taxon>Streptophyta</taxon>
        <taxon>Embryophyta</taxon>
        <taxon>Tracheophyta</taxon>
        <taxon>Spermatophyta</taxon>
        <taxon>Magnoliopsida</taxon>
        <taxon>eudicotyledons</taxon>
        <taxon>Gunneridae</taxon>
        <taxon>Pentapetalae</taxon>
        <taxon>rosids</taxon>
        <taxon>malvids</taxon>
        <taxon>Malvales</taxon>
        <taxon>Malvaceae</taxon>
        <taxon>Malvoideae</taxon>
        <taxon>Hibiscus</taxon>
    </lineage>
</organism>
<evidence type="ECO:0000256" key="2">
    <source>
        <dbReference type="ARBA" id="ARBA00022771"/>
    </source>
</evidence>
<dbReference type="PROSITE" id="PS50016">
    <property type="entry name" value="ZF_PHD_2"/>
    <property type="match status" value="2"/>
</dbReference>
<dbReference type="InterPro" id="IPR013083">
    <property type="entry name" value="Znf_RING/FYVE/PHD"/>
</dbReference>
<reference evidence="7 8" key="1">
    <citation type="journal article" date="2024" name="G3 (Bethesda)">
        <title>Genome assembly of Hibiscus sabdariffa L. provides insights into metabolisms of medicinal natural products.</title>
        <authorList>
            <person name="Kim T."/>
        </authorList>
    </citation>
    <scope>NUCLEOTIDE SEQUENCE [LARGE SCALE GENOMIC DNA]</scope>
    <source>
        <strain evidence="7">TK-2024</strain>
        <tissue evidence="7">Old leaves</tissue>
    </source>
</reference>
<keyword evidence="1" id="KW-0479">Metal-binding</keyword>
<proteinExistence type="predicted"/>
<evidence type="ECO:0000256" key="3">
    <source>
        <dbReference type="ARBA" id="ARBA00022833"/>
    </source>
</evidence>
<dbReference type="PROSITE" id="PS01359">
    <property type="entry name" value="ZF_PHD_1"/>
    <property type="match status" value="1"/>
</dbReference>
<keyword evidence="3" id="KW-0862">Zinc</keyword>
<evidence type="ECO:0000256" key="4">
    <source>
        <dbReference type="PROSITE-ProRule" id="PRU00146"/>
    </source>
</evidence>
<feature type="domain" description="PHD-type" evidence="6">
    <location>
        <begin position="296"/>
        <end position="346"/>
    </location>
</feature>
<evidence type="ECO:0000313" key="8">
    <source>
        <dbReference type="Proteomes" id="UP001472677"/>
    </source>
</evidence>
<gene>
    <name evidence="7" type="ORF">V6N12_028357</name>
</gene>
<feature type="domain" description="PHD-type" evidence="6">
    <location>
        <begin position="407"/>
        <end position="507"/>
    </location>
</feature>
<evidence type="ECO:0000313" key="7">
    <source>
        <dbReference type="EMBL" id="KAK8572302.1"/>
    </source>
</evidence>
<protein>
    <recommendedName>
        <fullName evidence="6">PHD-type domain-containing protein</fullName>
    </recommendedName>
</protein>
<dbReference type="SUPFAM" id="SSF57903">
    <property type="entry name" value="FYVE/PHD zinc finger"/>
    <property type="match status" value="3"/>
</dbReference>
<dbReference type="PANTHER" id="PTHR47162">
    <property type="entry name" value="OS02G0192300 PROTEIN"/>
    <property type="match status" value="1"/>
</dbReference>
<dbReference type="SMART" id="SM00249">
    <property type="entry name" value="PHD"/>
    <property type="match status" value="3"/>
</dbReference>